<feature type="domain" description="Subtelomeric hrmA-associated cluster protein AFUB-079030/YDR124W-like helical bundle" evidence="2">
    <location>
        <begin position="216"/>
        <end position="363"/>
    </location>
</feature>
<accession>S3CBQ3</accession>
<feature type="region of interest" description="Disordered" evidence="1">
    <location>
        <begin position="524"/>
        <end position="543"/>
    </location>
</feature>
<proteinExistence type="predicted"/>
<dbReference type="OMA" id="MAEDKMP"/>
<feature type="region of interest" description="Disordered" evidence="1">
    <location>
        <begin position="132"/>
        <end position="208"/>
    </location>
</feature>
<dbReference type="eggNOG" id="ENOG502S0ES">
    <property type="taxonomic scope" value="Eukaryota"/>
</dbReference>
<feature type="region of interest" description="Disordered" evidence="1">
    <location>
        <begin position="1"/>
        <end position="35"/>
    </location>
</feature>
<dbReference type="Pfam" id="PF11001">
    <property type="entry name" value="AFUB_07903_YDR124W_hel"/>
    <property type="match status" value="1"/>
</dbReference>
<evidence type="ECO:0000259" key="2">
    <source>
        <dbReference type="Pfam" id="PF11001"/>
    </source>
</evidence>
<feature type="compositionally biased region" description="Polar residues" evidence="1">
    <location>
        <begin position="627"/>
        <end position="637"/>
    </location>
</feature>
<evidence type="ECO:0000313" key="3">
    <source>
        <dbReference type="EMBL" id="EPE10312.1"/>
    </source>
</evidence>
<dbReference type="STRING" id="1262450.S3CBQ3"/>
<evidence type="ECO:0000313" key="4">
    <source>
        <dbReference type="Proteomes" id="UP000016923"/>
    </source>
</evidence>
<dbReference type="VEuPathDB" id="FungiDB:F503_05407"/>
<dbReference type="HOGENOM" id="CLU_021647_0_0_1"/>
<dbReference type="PANTHER" id="PTHR36102">
    <property type="entry name" value="CHROMOSOME 10, WHOLE GENOME SHOTGUN SEQUENCE"/>
    <property type="match status" value="1"/>
</dbReference>
<keyword evidence="4" id="KW-1185">Reference proteome</keyword>
<dbReference type="PANTHER" id="PTHR36102:SF1">
    <property type="entry name" value="YDR124W-LIKE HELICAL BUNDLE DOMAIN-CONTAINING PROTEIN"/>
    <property type="match status" value="1"/>
</dbReference>
<dbReference type="EMBL" id="KE148146">
    <property type="protein sequence ID" value="EPE10312.1"/>
    <property type="molecule type" value="Genomic_DNA"/>
</dbReference>
<feature type="region of interest" description="Disordered" evidence="1">
    <location>
        <begin position="617"/>
        <end position="638"/>
    </location>
</feature>
<sequence length="661" mass="74235">MGRDYYLPRPQPQWQPDRLAQNDHSFDNTGTNANANASMTRYHHHEQPSDMSRPMSIERALREQCRIPAQFYFVSAILDNGETVTFSGPTEYKEQIPEFFNVNRWMRCATGEPSSDLLDDNEAAYEDHYAHPRARSRQMQNQGPGQLGSQGMGQPATLEYEGRRGYERRRPPNLDDPDEDAYRNRKRARAAGSRRAADMPDDRPARTVQPAKVPIRINDEERIWHVYDLRFRGLQQTACKLIAKAWVKLVEPKKQSTHPYTGSDEKAPDWWPKPWGTTRDEKVRHKEPDHLYKKERVHLLKHILRMIVVPNADQHPDIQKLNLNVAKLEEATNEVLSSFFVDKDAPNNAKKRPYLKEIFLLARNEERFRNGEIDATTNVYIMSEDKIPDNYQSENEEGSPAKDEEENAMRMPTTISPRRSIAQALIAPARPSATTMPVSAPVSSHSSNHSPGGDIQHGASQSFMSDLPHRNHPTYPPAPLMHPDISSDHHTGYVDNSGMNVGGGAGLTEGHGGVALQQMVTSQHESSRRSSLFSPATEFSSTPASNNVYQAWQQGSNAPNTSSMYTFPPAASAPAQAQHGSFVPQNSVAMPAQGHGYMGYEPLQRNAYDSSHETMFRQGAVPPPGTVNPQGGYSMQLPQHDARNLSSHGLKIEPNSRTHLH</sequence>
<dbReference type="InterPro" id="IPR047092">
    <property type="entry name" value="AFUB_07903/YDR124W-like_hel"/>
</dbReference>
<dbReference type="Proteomes" id="UP000016923">
    <property type="component" value="Unassembled WGS sequence"/>
</dbReference>
<dbReference type="InterPro" id="IPR021264">
    <property type="entry name" value="AFUB_079030/YDR124W-like"/>
</dbReference>
<protein>
    <recommendedName>
        <fullName evidence="2">Subtelomeric hrmA-associated cluster protein AFUB-079030/YDR124W-like helical bundle domain-containing protein</fullName>
    </recommendedName>
</protein>
<dbReference type="AlphaFoldDB" id="S3CBQ3"/>
<feature type="compositionally biased region" description="Low complexity" evidence="1">
    <location>
        <begin position="437"/>
        <end position="451"/>
    </location>
</feature>
<gene>
    <name evidence="3" type="ORF">F503_05407</name>
</gene>
<dbReference type="OrthoDB" id="5338458at2759"/>
<feature type="region of interest" description="Disordered" evidence="1">
    <location>
        <begin position="434"/>
        <end position="456"/>
    </location>
</feature>
<feature type="compositionally biased region" description="Basic and acidic residues" evidence="1">
    <location>
        <begin position="160"/>
        <end position="173"/>
    </location>
</feature>
<feature type="region of interest" description="Disordered" evidence="1">
    <location>
        <begin position="388"/>
        <end position="408"/>
    </location>
</feature>
<evidence type="ECO:0000256" key="1">
    <source>
        <dbReference type="SAM" id="MobiDB-lite"/>
    </source>
</evidence>
<name>S3CBQ3_OPHP1</name>
<organism evidence="3 4">
    <name type="scientific">Ophiostoma piceae (strain UAMH 11346)</name>
    <name type="common">Sap stain fungus</name>
    <dbReference type="NCBI Taxonomy" id="1262450"/>
    <lineage>
        <taxon>Eukaryota</taxon>
        <taxon>Fungi</taxon>
        <taxon>Dikarya</taxon>
        <taxon>Ascomycota</taxon>
        <taxon>Pezizomycotina</taxon>
        <taxon>Sordariomycetes</taxon>
        <taxon>Sordariomycetidae</taxon>
        <taxon>Ophiostomatales</taxon>
        <taxon>Ophiostomataceae</taxon>
        <taxon>Ophiostoma</taxon>
    </lineage>
</organism>
<reference evidence="3 4" key="1">
    <citation type="journal article" date="2013" name="BMC Genomics">
        <title>The genome and transcriptome of the pine saprophyte Ophiostoma piceae, and a comparison with the bark beetle-associated pine pathogen Grosmannia clavigera.</title>
        <authorList>
            <person name="Haridas S."/>
            <person name="Wang Y."/>
            <person name="Lim L."/>
            <person name="Massoumi Alamouti S."/>
            <person name="Jackman S."/>
            <person name="Docking R."/>
            <person name="Robertson G."/>
            <person name="Birol I."/>
            <person name="Bohlmann J."/>
            <person name="Breuil C."/>
        </authorList>
    </citation>
    <scope>NUCLEOTIDE SEQUENCE [LARGE SCALE GENOMIC DNA]</scope>
    <source>
        <strain evidence="3 4">UAMH 11346</strain>
    </source>
</reference>
<feature type="compositionally biased region" description="Basic and acidic residues" evidence="1">
    <location>
        <begin position="195"/>
        <end position="205"/>
    </location>
</feature>